<dbReference type="AlphaFoldDB" id="A0A6H2A2H5"/>
<reference evidence="1" key="1">
    <citation type="submission" date="2020-03" db="EMBL/GenBank/DDBJ databases">
        <title>The deep terrestrial virosphere.</title>
        <authorList>
            <person name="Holmfeldt K."/>
            <person name="Nilsson E."/>
            <person name="Simone D."/>
            <person name="Lopez-Fernandez M."/>
            <person name="Wu X."/>
            <person name="de Brujin I."/>
            <person name="Lundin D."/>
            <person name="Andersson A."/>
            <person name="Bertilsson S."/>
            <person name="Dopson M."/>
        </authorList>
    </citation>
    <scope>NUCLEOTIDE SEQUENCE</scope>
    <source>
        <strain evidence="1">TM448A04219</strain>
    </source>
</reference>
<sequence>MAQSDLAAINDELMYALRNNITDPEGRGSAATYSGTATEGQTVITISVAAIKAITSVTIAGTLKTYGTDYSVSIGTTSATITMASGMTAGQSISIPYRYGATWIYPDLSRTDITFGSFPRMSVTDVSSVMDEISLGATMTRHSLMKAITVCDLNPKKVSDILTAVKNYFLSNKKGFYNFSLVVPVGISPVLTFNTVINDKGKYVETVQQTLTVHIPFVWEGIS</sequence>
<name>A0A6H2A2H5_9ZZZZ</name>
<accession>A0A6H2A2H5</accession>
<organism evidence="1">
    <name type="scientific">viral metagenome</name>
    <dbReference type="NCBI Taxonomy" id="1070528"/>
    <lineage>
        <taxon>unclassified sequences</taxon>
        <taxon>metagenomes</taxon>
        <taxon>organismal metagenomes</taxon>
    </lineage>
</organism>
<proteinExistence type="predicted"/>
<gene>
    <name evidence="1" type="ORF">TM448A04219_0008</name>
</gene>
<dbReference type="EMBL" id="MT144466">
    <property type="protein sequence ID" value="QJA53968.1"/>
    <property type="molecule type" value="Genomic_DNA"/>
</dbReference>
<evidence type="ECO:0000313" key="1">
    <source>
        <dbReference type="EMBL" id="QJA53968.1"/>
    </source>
</evidence>
<protein>
    <submittedName>
        <fullName evidence="1">Uncharacterized protein</fullName>
    </submittedName>
</protein>